<organism evidence="7">
    <name type="scientific">Panstrongylus lignarius</name>
    <dbReference type="NCBI Taxonomy" id="156445"/>
    <lineage>
        <taxon>Eukaryota</taxon>
        <taxon>Metazoa</taxon>
        <taxon>Ecdysozoa</taxon>
        <taxon>Arthropoda</taxon>
        <taxon>Hexapoda</taxon>
        <taxon>Insecta</taxon>
        <taxon>Pterygota</taxon>
        <taxon>Neoptera</taxon>
        <taxon>Paraneoptera</taxon>
        <taxon>Hemiptera</taxon>
        <taxon>Heteroptera</taxon>
        <taxon>Panheteroptera</taxon>
        <taxon>Cimicomorpha</taxon>
        <taxon>Reduviidae</taxon>
        <taxon>Triatominae</taxon>
        <taxon>Panstrongylus</taxon>
    </lineage>
</organism>
<reference evidence="7" key="1">
    <citation type="journal article" date="2018" name="PLoS Negl. Trop. Dis.">
        <title>An insight into the salivary gland and fat body transcriptome of Panstrongylus lignarius (Hemiptera: Heteroptera), the main vector of Chagas disease in Peru.</title>
        <authorList>
            <person name="Nevoa J.C."/>
            <person name="Mendes M.T."/>
            <person name="da Silva M.V."/>
            <person name="Soares S.C."/>
            <person name="Oliveira C.J.F."/>
            <person name="Ribeiro J.M.C."/>
        </authorList>
    </citation>
    <scope>NUCLEOTIDE SEQUENCE</scope>
</reference>
<evidence type="ECO:0000256" key="4">
    <source>
        <dbReference type="PROSITE-ProRule" id="PRU00023"/>
    </source>
</evidence>
<evidence type="ECO:0000256" key="3">
    <source>
        <dbReference type="ARBA" id="ARBA00038122"/>
    </source>
</evidence>
<feature type="compositionally biased region" description="Basic and acidic residues" evidence="5">
    <location>
        <begin position="299"/>
        <end position="316"/>
    </location>
</feature>
<sequence>MSDPVGISLEKIRDFMLSKGGKVTNHELVKHFKDALTNENTRDEARILFKELINTVATITKDADGRKQLVLKKKYRTPTPSATAAVNVLDNPGYTGIALPTLSMSPETPINLRYTPVYQTSHDTSPIGDTLGSPLSLKSAPSFSSDSPIPSSKYSSRRASQDSLLSQISLRTALSTATSTSTSSVSSSSVPSTSNTSSTSTLSHKSFSSSAIPSSTQREGSTRSSSSSAVSSTDRISSSSSAVSSIDRISATPSSLTQREMSDESMYSTFSEICPPSPNLANPMEDSTDPPPPVPPRRKSNDKIRLELRESNDEIKPSTCSPAGQTVSSDGSCVMTPDLDNKENVGNVGKISVKERSQKFDRMASEIALNKTIVLNNANGNNNKKKHDKADKDEEDTGSVQLMDGKCREWLVRCAQGDYQTIVKLAAENPKLVKFKDPTNGYTALHWGAKHGNLDIIKLIAGTHKADVNSRTNGGYTPLHLATQFGHEEVCTQLVKVYKADENMRDYSGRKPRQYQKTSGTSISADTFRKIKARKKHAAEKDLRFLRIGSLNVRVKRTTEAFSNFLGVGNADKLHKHWGSADNLPQGDHKRMPPPKFAPIKKRKSKRGQDFNMKPTAVEQHPAAPLSEQNPQDSDSDTAAGFGSTWQSTV</sequence>
<keyword evidence="2 4" id="KW-0040">ANK repeat</keyword>
<dbReference type="InterPro" id="IPR058889">
    <property type="entry name" value="WHD_SOWAHA-C"/>
</dbReference>
<evidence type="ECO:0000313" key="7">
    <source>
        <dbReference type="EMBL" id="JAW08798.1"/>
    </source>
</evidence>
<dbReference type="EMBL" id="GFTR01007628">
    <property type="protein sequence ID" value="JAW08798.1"/>
    <property type="molecule type" value="Transcribed_RNA"/>
</dbReference>
<feature type="compositionally biased region" description="Low complexity" evidence="5">
    <location>
        <begin position="176"/>
        <end position="211"/>
    </location>
</feature>
<dbReference type="PROSITE" id="PS50297">
    <property type="entry name" value="ANK_REP_REGION"/>
    <property type="match status" value="2"/>
</dbReference>
<feature type="compositionally biased region" description="Polar residues" evidence="5">
    <location>
        <begin position="252"/>
        <end position="271"/>
    </location>
</feature>
<feature type="repeat" description="ANK" evidence="4">
    <location>
        <begin position="440"/>
        <end position="460"/>
    </location>
</feature>
<evidence type="ECO:0000256" key="1">
    <source>
        <dbReference type="ARBA" id="ARBA00022737"/>
    </source>
</evidence>
<evidence type="ECO:0000259" key="6">
    <source>
        <dbReference type="Pfam" id="PF25877"/>
    </source>
</evidence>
<accession>A0A224XG55</accession>
<dbReference type="SUPFAM" id="SSF48403">
    <property type="entry name" value="Ankyrin repeat"/>
    <property type="match status" value="1"/>
</dbReference>
<evidence type="ECO:0000256" key="2">
    <source>
        <dbReference type="ARBA" id="ARBA00023043"/>
    </source>
</evidence>
<feature type="domain" description="SOWAHA-C winged helix-turn-helix" evidence="6">
    <location>
        <begin position="7"/>
        <end position="82"/>
    </location>
</feature>
<comment type="similarity">
    <text evidence="3">Belongs to the SOWAH family.</text>
</comment>
<dbReference type="InterPro" id="IPR002110">
    <property type="entry name" value="Ankyrin_rpt"/>
</dbReference>
<evidence type="ECO:0000256" key="5">
    <source>
        <dbReference type="SAM" id="MobiDB-lite"/>
    </source>
</evidence>
<keyword evidence="1" id="KW-0677">Repeat</keyword>
<feature type="compositionally biased region" description="Low complexity" evidence="5">
    <location>
        <begin position="133"/>
        <end position="154"/>
    </location>
</feature>
<proteinExistence type="inferred from homology"/>
<feature type="repeat" description="ANK" evidence="4">
    <location>
        <begin position="474"/>
        <end position="507"/>
    </location>
</feature>
<dbReference type="AlphaFoldDB" id="A0A224XG55"/>
<feature type="region of interest" description="Disordered" evidence="5">
    <location>
        <begin position="121"/>
        <end position="160"/>
    </location>
</feature>
<dbReference type="InterPro" id="IPR036770">
    <property type="entry name" value="Ankyrin_rpt-contain_sf"/>
</dbReference>
<feature type="region of interest" description="Disordered" evidence="5">
    <location>
        <begin position="176"/>
        <end position="330"/>
    </location>
</feature>
<feature type="compositionally biased region" description="Low complexity" evidence="5">
    <location>
        <begin position="222"/>
        <end position="251"/>
    </location>
</feature>
<feature type="compositionally biased region" description="Polar residues" evidence="5">
    <location>
        <begin position="318"/>
        <end position="330"/>
    </location>
</feature>
<dbReference type="Gene3D" id="1.25.40.20">
    <property type="entry name" value="Ankyrin repeat-containing domain"/>
    <property type="match status" value="1"/>
</dbReference>
<dbReference type="PROSITE" id="PS50088">
    <property type="entry name" value="ANK_REPEAT"/>
    <property type="match status" value="2"/>
</dbReference>
<dbReference type="Pfam" id="PF25877">
    <property type="entry name" value="WHD_SOWAH"/>
    <property type="match status" value="1"/>
</dbReference>
<dbReference type="PANTHER" id="PTHR14491">
    <property type="entry name" value="SOSONDOWAH, ISOFORM G"/>
    <property type="match status" value="1"/>
</dbReference>
<dbReference type="SMART" id="SM00248">
    <property type="entry name" value="ANK"/>
    <property type="match status" value="2"/>
</dbReference>
<dbReference type="PANTHER" id="PTHR14491:SF7">
    <property type="entry name" value="SOSONDOWAH, ISOFORM G"/>
    <property type="match status" value="1"/>
</dbReference>
<name>A0A224XG55_9HEMI</name>
<dbReference type="Pfam" id="PF12796">
    <property type="entry name" value="Ank_2"/>
    <property type="match status" value="1"/>
</dbReference>
<protein>
    <submittedName>
        <fullName evidence="7">Putative ankyrin repeat and dhhc-type zn-finger domain protein</fullName>
    </submittedName>
</protein>
<feature type="region of interest" description="Disordered" evidence="5">
    <location>
        <begin position="377"/>
        <end position="397"/>
    </location>
</feature>
<dbReference type="CDD" id="cd22254">
    <property type="entry name" value="CSB_WHD"/>
    <property type="match status" value="1"/>
</dbReference>
<feature type="region of interest" description="Disordered" evidence="5">
    <location>
        <begin position="577"/>
        <end position="650"/>
    </location>
</feature>